<evidence type="ECO:0000313" key="3">
    <source>
        <dbReference type="Proteomes" id="UP000712600"/>
    </source>
</evidence>
<comment type="caution">
    <text evidence="2">The sequence shown here is derived from an EMBL/GenBank/DDBJ whole genome shotgun (WGS) entry which is preliminary data.</text>
</comment>
<dbReference type="Gene3D" id="2.60.120.330">
    <property type="entry name" value="B-lactam Antibiotic, Isopenicillin N Synthase, Chain"/>
    <property type="match status" value="1"/>
</dbReference>
<evidence type="ECO:0008006" key="4">
    <source>
        <dbReference type="Google" id="ProtNLM"/>
    </source>
</evidence>
<dbReference type="PANTHER" id="PTHR34945">
    <property type="entry name" value="2-OXOGLUTARATE (2OG) AND FE(II)-DEPENDENT OXYGENASE SUPERFAMILY PROTEIN"/>
    <property type="match status" value="1"/>
</dbReference>
<dbReference type="EMBL" id="QGKX02000996">
    <property type="protein sequence ID" value="KAF3559237.1"/>
    <property type="molecule type" value="Genomic_DNA"/>
</dbReference>
<sequence length="383" mass="43864">MALMRTRSQLNVSSPPPLPSPIPRARGSRSAANEILTEIIEKSIQVPELTLPESHSGGESCGSRHLIPAEIDFRLLTSRREGSVDRLVRSAREFGAFRVSYHGISSEEMRSLVRESGRVFGVLEGRDTGFRRSVVGNRDEIVWVRSWKERMEWAREYIGPERYRCFSQEMENVADKLEGVARKLGQIMVENSRRQTDKRIQRGESVLSVYRYNHENVTEQSPPLPKETTEEMLQYTLSLHLPAKNCEFRVNSGKGGPLSFHADPDTILVTFGRQLEEWSLGEFKCRQGEIIYHPDVYGSRTSFSVELKCMSLFLSHASVSKTSKTFSLTHQIFTSLLVKIRRLTDELVMVEMKNKQRDVGLAWADELRRKLRRIINQPVNRGP</sequence>
<proteinExistence type="predicted"/>
<gene>
    <name evidence="2" type="ORF">F2Q69_00010968</name>
</gene>
<dbReference type="InterPro" id="IPR027443">
    <property type="entry name" value="IPNS-like_sf"/>
</dbReference>
<protein>
    <recommendedName>
        <fullName evidence="4">Non-haem dioxygenase N-terminal domain-containing protein</fullName>
    </recommendedName>
</protein>
<accession>A0A8S9R4N4</accession>
<dbReference type="SUPFAM" id="SSF51197">
    <property type="entry name" value="Clavaminate synthase-like"/>
    <property type="match status" value="1"/>
</dbReference>
<name>A0A8S9R4N4_BRACR</name>
<organism evidence="2 3">
    <name type="scientific">Brassica cretica</name>
    <name type="common">Mustard</name>
    <dbReference type="NCBI Taxonomy" id="69181"/>
    <lineage>
        <taxon>Eukaryota</taxon>
        <taxon>Viridiplantae</taxon>
        <taxon>Streptophyta</taxon>
        <taxon>Embryophyta</taxon>
        <taxon>Tracheophyta</taxon>
        <taxon>Spermatophyta</taxon>
        <taxon>Magnoliopsida</taxon>
        <taxon>eudicotyledons</taxon>
        <taxon>Gunneridae</taxon>
        <taxon>Pentapetalae</taxon>
        <taxon>rosids</taxon>
        <taxon>malvids</taxon>
        <taxon>Brassicales</taxon>
        <taxon>Brassicaceae</taxon>
        <taxon>Brassiceae</taxon>
        <taxon>Brassica</taxon>
    </lineage>
</organism>
<dbReference type="PANTHER" id="PTHR34945:SF4">
    <property type="entry name" value="2-OXOGLUTARATE (2OG) AND FE(II)-DEPENDENT OXYGENASE SUPERFAMILY PROTEIN"/>
    <property type="match status" value="1"/>
</dbReference>
<feature type="compositionally biased region" description="Polar residues" evidence="1">
    <location>
        <begin position="1"/>
        <end position="12"/>
    </location>
</feature>
<reference evidence="2" key="1">
    <citation type="submission" date="2019-12" db="EMBL/GenBank/DDBJ databases">
        <title>Genome sequencing and annotation of Brassica cretica.</title>
        <authorList>
            <person name="Studholme D.J."/>
            <person name="Sarris P."/>
        </authorList>
    </citation>
    <scope>NUCLEOTIDE SEQUENCE</scope>
    <source>
        <strain evidence="2">PFS-109/04</strain>
        <tissue evidence="2">Leaf</tissue>
    </source>
</reference>
<evidence type="ECO:0000313" key="2">
    <source>
        <dbReference type="EMBL" id="KAF3559237.1"/>
    </source>
</evidence>
<dbReference type="Proteomes" id="UP000712600">
    <property type="component" value="Unassembled WGS sequence"/>
</dbReference>
<feature type="region of interest" description="Disordered" evidence="1">
    <location>
        <begin position="1"/>
        <end position="27"/>
    </location>
</feature>
<evidence type="ECO:0000256" key="1">
    <source>
        <dbReference type="SAM" id="MobiDB-lite"/>
    </source>
</evidence>
<dbReference type="AlphaFoldDB" id="A0A8S9R4N4"/>